<keyword evidence="4 10" id="KW-0863">Zinc-finger</keyword>
<dbReference type="PROSITE" id="PS50157">
    <property type="entry name" value="ZINC_FINGER_C2H2_2"/>
    <property type="match status" value="2"/>
</dbReference>
<sequence length="423" mass="47473">MNLNFNQTHHMVLDSDVPYRRHSSLEAKYAHSSKNVMYQLVRDKTAELRRLVEGFVTDETVNSTEHNVIQTEVLQILNILHASTYVPTTAFPSPLSTSWNTNQTTVANNNTSNTRNSVSQVVTDTSSNLPTSNDNSMDYTPMRSVGSFVNFQSNYSYRTLPQSVNDRESIEAKRCVAEKPKSDLSAANNVRVLIQLPPVNTLLMKENDINNSHQHYPLSQPANMYHQNQQHFPIQHHDSVSQESSQFQPLQDRHYHQTGTTPVPPMMVTTNDAAGPVIPSTANASQIQEEQDGSVVNDKDDHSSGSTTERETTLRISKTELDGSITNAMPINDSSLPLKKNQCHICGRICSRPSTLQTHLSIHTGDKPYKCPKRNCHKRFNVKSNMLRHYKRHEFKSAAAATAAGQRQHQTAPRTNEANFVNA</sequence>
<comment type="similarity">
    <text evidence="9">Belongs to the sal C2H2-type zinc-finger protein family.</text>
</comment>
<dbReference type="PANTHER" id="PTHR23233:SF84">
    <property type="entry name" value="FI23031P1"/>
    <property type="match status" value="1"/>
</dbReference>
<dbReference type="Pfam" id="PF00096">
    <property type="entry name" value="zf-C2H2"/>
    <property type="match status" value="2"/>
</dbReference>
<dbReference type="PROSITE" id="PS00028">
    <property type="entry name" value="ZINC_FINGER_C2H2_1"/>
    <property type="match status" value="2"/>
</dbReference>
<dbReference type="SMART" id="SM00355">
    <property type="entry name" value="ZnF_C2H2"/>
    <property type="match status" value="2"/>
</dbReference>
<evidence type="ECO:0000256" key="2">
    <source>
        <dbReference type="ARBA" id="ARBA00022723"/>
    </source>
</evidence>
<proteinExistence type="inferred from homology"/>
<dbReference type="Gene3D" id="3.30.160.60">
    <property type="entry name" value="Classic Zinc Finger"/>
    <property type="match status" value="2"/>
</dbReference>
<evidence type="ECO:0000256" key="3">
    <source>
        <dbReference type="ARBA" id="ARBA00022737"/>
    </source>
</evidence>
<evidence type="ECO:0000256" key="9">
    <source>
        <dbReference type="ARBA" id="ARBA00038474"/>
    </source>
</evidence>
<dbReference type="GO" id="GO:0000978">
    <property type="term" value="F:RNA polymerase II cis-regulatory region sequence-specific DNA binding"/>
    <property type="evidence" value="ECO:0007669"/>
    <property type="project" value="TreeGrafter"/>
</dbReference>
<dbReference type="KEGG" id="kla:KLLA0_A04609g"/>
<feature type="compositionally biased region" description="Polar residues" evidence="11">
    <location>
        <begin position="124"/>
        <end position="137"/>
    </location>
</feature>
<gene>
    <name evidence="13" type="ORF">KLLA0_A04609g</name>
</gene>
<dbReference type="Proteomes" id="UP000000598">
    <property type="component" value="Chromosome A"/>
</dbReference>
<dbReference type="GeneID" id="2896675"/>
<name>Q6CXY7_KLULA</name>
<keyword evidence="5" id="KW-0862">Zinc</keyword>
<keyword evidence="2" id="KW-0479">Metal-binding</keyword>
<dbReference type="GO" id="GO:0008270">
    <property type="term" value="F:zinc ion binding"/>
    <property type="evidence" value="ECO:0007669"/>
    <property type="project" value="UniProtKB-KW"/>
</dbReference>
<evidence type="ECO:0000256" key="1">
    <source>
        <dbReference type="ARBA" id="ARBA00004123"/>
    </source>
</evidence>
<dbReference type="EMBL" id="CR382121">
    <property type="protein sequence ID" value="CAH02790.1"/>
    <property type="molecule type" value="Genomic_DNA"/>
</dbReference>
<comment type="subcellular location">
    <subcellularLocation>
        <location evidence="1">Nucleus</location>
    </subcellularLocation>
</comment>
<reference evidence="13 14" key="1">
    <citation type="journal article" date="2004" name="Nature">
        <title>Genome evolution in yeasts.</title>
        <authorList>
            <consortium name="Genolevures"/>
            <person name="Dujon B."/>
            <person name="Sherman D."/>
            <person name="Fischer G."/>
            <person name="Durrens P."/>
            <person name="Casaregola S."/>
            <person name="Lafontaine I."/>
            <person name="de Montigny J."/>
            <person name="Marck C."/>
            <person name="Neuveglise C."/>
            <person name="Talla E."/>
            <person name="Goffard N."/>
            <person name="Frangeul L."/>
            <person name="Aigle M."/>
            <person name="Anthouard V."/>
            <person name="Babour A."/>
            <person name="Barbe V."/>
            <person name="Barnay S."/>
            <person name="Blanchin S."/>
            <person name="Beckerich J.M."/>
            <person name="Beyne E."/>
            <person name="Bleykasten C."/>
            <person name="Boisrame A."/>
            <person name="Boyer J."/>
            <person name="Cattolico L."/>
            <person name="Confanioleri F."/>
            <person name="de Daruvar A."/>
            <person name="Despons L."/>
            <person name="Fabre E."/>
            <person name="Fairhead C."/>
            <person name="Ferry-Dumazet H."/>
            <person name="Groppi A."/>
            <person name="Hantraye F."/>
            <person name="Hennequin C."/>
            <person name="Jauniaux N."/>
            <person name="Joyet P."/>
            <person name="Kachouri R."/>
            <person name="Kerrest A."/>
            <person name="Koszul R."/>
            <person name="Lemaire M."/>
            <person name="Lesur I."/>
            <person name="Ma L."/>
            <person name="Muller H."/>
            <person name="Nicaud J.M."/>
            <person name="Nikolski M."/>
            <person name="Oztas S."/>
            <person name="Ozier-Kalogeropoulos O."/>
            <person name="Pellenz S."/>
            <person name="Potier S."/>
            <person name="Richard G.F."/>
            <person name="Straub M.L."/>
            <person name="Suleau A."/>
            <person name="Swennene D."/>
            <person name="Tekaia F."/>
            <person name="Wesolowski-Louvel M."/>
            <person name="Westhof E."/>
            <person name="Wirth B."/>
            <person name="Zeniou-Meyer M."/>
            <person name="Zivanovic I."/>
            <person name="Bolotin-Fukuhara M."/>
            <person name="Thierry A."/>
            <person name="Bouchier C."/>
            <person name="Caudron B."/>
            <person name="Scarpelli C."/>
            <person name="Gaillardin C."/>
            <person name="Weissenbach J."/>
            <person name="Wincker P."/>
            <person name="Souciet J.L."/>
        </authorList>
    </citation>
    <scope>NUCLEOTIDE SEQUENCE [LARGE SCALE GENOMIC DNA]</scope>
    <source>
        <strain evidence="14">ATCC 8585 / CBS 2359 / DSM 70799 / NBRC 1267 / NRRL Y-1140 / WM37</strain>
    </source>
</reference>
<dbReference type="GO" id="GO:0000981">
    <property type="term" value="F:DNA-binding transcription factor activity, RNA polymerase II-specific"/>
    <property type="evidence" value="ECO:0007669"/>
    <property type="project" value="TreeGrafter"/>
</dbReference>
<keyword evidence="3" id="KW-0677">Repeat</keyword>
<protein>
    <submittedName>
        <fullName evidence="13">KLLA0A04609p</fullName>
    </submittedName>
</protein>
<feature type="region of interest" description="Disordered" evidence="11">
    <location>
        <begin position="400"/>
        <end position="423"/>
    </location>
</feature>
<organism evidence="13 14">
    <name type="scientific">Kluyveromyces lactis (strain ATCC 8585 / CBS 2359 / DSM 70799 / NBRC 1267 / NRRL Y-1140 / WM37)</name>
    <name type="common">Yeast</name>
    <name type="synonym">Candida sphaerica</name>
    <dbReference type="NCBI Taxonomy" id="284590"/>
    <lineage>
        <taxon>Eukaryota</taxon>
        <taxon>Fungi</taxon>
        <taxon>Dikarya</taxon>
        <taxon>Ascomycota</taxon>
        <taxon>Saccharomycotina</taxon>
        <taxon>Saccharomycetes</taxon>
        <taxon>Saccharomycetales</taxon>
        <taxon>Saccharomycetaceae</taxon>
        <taxon>Kluyveromyces</taxon>
    </lineage>
</organism>
<keyword evidence="7" id="KW-0804">Transcription</keyword>
<evidence type="ECO:0000313" key="14">
    <source>
        <dbReference type="Proteomes" id="UP000000598"/>
    </source>
</evidence>
<feature type="region of interest" description="Disordered" evidence="11">
    <location>
        <begin position="276"/>
        <end position="313"/>
    </location>
</feature>
<feature type="domain" description="C2H2-type" evidence="12">
    <location>
        <begin position="369"/>
        <end position="398"/>
    </location>
</feature>
<evidence type="ECO:0000256" key="4">
    <source>
        <dbReference type="ARBA" id="ARBA00022771"/>
    </source>
</evidence>
<dbReference type="InterPro" id="IPR051565">
    <property type="entry name" value="Sal_C2H2-zinc-finger"/>
</dbReference>
<evidence type="ECO:0000256" key="11">
    <source>
        <dbReference type="SAM" id="MobiDB-lite"/>
    </source>
</evidence>
<evidence type="ECO:0000259" key="12">
    <source>
        <dbReference type="PROSITE" id="PS50157"/>
    </source>
</evidence>
<keyword evidence="6" id="KW-0805">Transcription regulation</keyword>
<dbReference type="AlphaFoldDB" id="Q6CXY7"/>
<dbReference type="InterPro" id="IPR013087">
    <property type="entry name" value="Znf_C2H2_type"/>
</dbReference>
<dbReference type="SUPFAM" id="SSF57667">
    <property type="entry name" value="beta-beta-alpha zinc fingers"/>
    <property type="match status" value="1"/>
</dbReference>
<evidence type="ECO:0000256" key="6">
    <source>
        <dbReference type="ARBA" id="ARBA00023015"/>
    </source>
</evidence>
<evidence type="ECO:0000256" key="8">
    <source>
        <dbReference type="ARBA" id="ARBA00023242"/>
    </source>
</evidence>
<evidence type="ECO:0000313" key="13">
    <source>
        <dbReference type="EMBL" id="CAH02790.1"/>
    </source>
</evidence>
<dbReference type="RefSeq" id="XP_451202.1">
    <property type="nucleotide sequence ID" value="XM_451202.1"/>
</dbReference>
<evidence type="ECO:0000256" key="7">
    <source>
        <dbReference type="ARBA" id="ARBA00023163"/>
    </source>
</evidence>
<evidence type="ECO:0000256" key="10">
    <source>
        <dbReference type="PROSITE-ProRule" id="PRU00042"/>
    </source>
</evidence>
<dbReference type="eggNOG" id="KOG1721">
    <property type="taxonomic scope" value="Eukaryota"/>
</dbReference>
<feature type="compositionally biased region" description="Low complexity" evidence="11">
    <location>
        <begin position="104"/>
        <end position="123"/>
    </location>
</feature>
<keyword evidence="8" id="KW-0539">Nucleus</keyword>
<feature type="region of interest" description="Disordered" evidence="11">
    <location>
        <begin position="104"/>
        <end position="137"/>
    </location>
</feature>
<dbReference type="GO" id="GO:0005634">
    <property type="term" value="C:nucleus"/>
    <property type="evidence" value="ECO:0007669"/>
    <property type="project" value="UniProtKB-SubCell"/>
</dbReference>
<feature type="domain" description="C2H2-type" evidence="12">
    <location>
        <begin position="341"/>
        <end position="368"/>
    </location>
</feature>
<evidence type="ECO:0000256" key="5">
    <source>
        <dbReference type="ARBA" id="ARBA00022833"/>
    </source>
</evidence>
<keyword evidence="14" id="KW-1185">Reference proteome</keyword>
<dbReference type="InterPro" id="IPR036236">
    <property type="entry name" value="Znf_C2H2_sf"/>
</dbReference>
<dbReference type="HOGENOM" id="CLU_649018_0_0_1"/>
<accession>Q6CXY7</accession>
<dbReference type="PaxDb" id="284590-Q6CXY7"/>
<feature type="compositionally biased region" description="Polar residues" evidence="11">
    <location>
        <begin position="405"/>
        <end position="423"/>
    </location>
</feature>
<dbReference type="InParanoid" id="Q6CXY7"/>
<dbReference type="OMA" id="HICGRIC"/>
<feature type="compositionally biased region" description="Basic and acidic residues" evidence="11">
    <location>
        <begin position="297"/>
        <end position="313"/>
    </location>
</feature>
<dbReference type="PANTHER" id="PTHR23233">
    <property type="entry name" value="SAL-LIKE PROTEIN"/>
    <property type="match status" value="1"/>
</dbReference>